<proteinExistence type="predicted"/>
<organism evidence="3 4">
    <name type="scientific">Rhodovastum atsumiense</name>
    <dbReference type="NCBI Taxonomy" id="504468"/>
    <lineage>
        <taxon>Bacteria</taxon>
        <taxon>Pseudomonadati</taxon>
        <taxon>Pseudomonadota</taxon>
        <taxon>Alphaproteobacteria</taxon>
        <taxon>Acetobacterales</taxon>
        <taxon>Acetobacteraceae</taxon>
        <taxon>Rhodovastum</taxon>
    </lineage>
</organism>
<dbReference type="InterPro" id="IPR006665">
    <property type="entry name" value="OmpA-like"/>
</dbReference>
<accession>A0A5M6IPL0</accession>
<comment type="caution">
    <text evidence="3">The sequence shown here is derived from an EMBL/GenBank/DDBJ whole genome shotgun (WGS) entry which is preliminary data.</text>
</comment>
<feature type="region of interest" description="Disordered" evidence="1">
    <location>
        <begin position="59"/>
        <end position="141"/>
    </location>
</feature>
<gene>
    <name evidence="3" type="ORF">F1189_20360</name>
</gene>
<evidence type="ECO:0000313" key="3">
    <source>
        <dbReference type="EMBL" id="KAA5610210.1"/>
    </source>
</evidence>
<evidence type="ECO:0000256" key="1">
    <source>
        <dbReference type="SAM" id="MobiDB-lite"/>
    </source>
</evidence>
<feature type="compositionally biased region" description="Low complexity" evidence="1">
    <location>
        <begin position="67"/>
        <end position="88"/>
    </location>
</feature>
<dbReference type="InterPro" id="IPR036737">
    <property type="entry name" value="OmpA-like_sf"/>
</dbReference>
<evidence type="ECO:0000313" key="4">
    <source>
        <dbReference type="Proteomes" id="UP000325255"/>
    </source>
</evidence>
<dbReference type="Gene3D" id="3.30.1330.60">
    <property type="entry name" value="OmpA-like domain"/>
    <property type="match status" value="1"/>
</dbReference>
<dbReference type="SUPFAM" id="SSF103088">
    <property type="entry name" value="OmpA-like"/>
    <property type="match status" value="1"/>
</dbReference>
<reference evidence="3 4" key="1">
    <citation type="submission" date="2019-09" db="EMBL/GenBank/DDBJ databases">
        <title>Genome sequence of Rhodovastum atsumiense, a diverse member of the Acetobacteraceae family of non-sulfur purple photosynthetic bacteria.</title>
        <authorList>
            <person name="Meyer T."/>
            <person name="Kyndt J."/>
        </authorList>
    </citation>
    <scope>NUCLEOTIDE SEQUENCE [LARGE SCALE GENOMIC DNA]</scope>
    <source>
        <strain evidence="3 4">DSM 21279</strain>
    </source>
</reference>
<sequence length="253" mass="25488">MHAARGRSLSVYRPSARLTGTMQKIILSLAMAGLGAVVLVAPRAHAQATMDQRALEQLQKPGTGSEAPKQAAPARPAHPAQPPVKHSATPPPPHPPAPPQVRVPLAAPPPPVLPPALAVPTRPPAPPAPVQVSADAPGAAAPLPEGLRITFGSGSADLNPATDSALRKLAGTAPATASFSVAAFAPGTPEDPSTPRRTALSRALAVRSVLIAEGIASPRIYVKAIGANAPIAEGPADRVDVTVSTATPQAKSP</sequence>
<name>A0A5M6IPL0_9PROT</name>
<feature type="compositionally biased region" description="Pro residues" evidence="1">
    <location>
        <begin position="89"/>
        <end position="114"/>
    </location>
</feature>
<evidence type="ECO:0000259" key="2">
    <source>
        <dbReference type="Pfam" id="PF00691"/>
    </source>
</evidence>
<feature type="compositionally biased region" description="Low complexity" evidence="1">
    <location>
        <begin position="130"/>
        <end position="141"/>
    </location>
</feature>
<protein>
    <submittedName>
        <fullName evidence="3">OmpA family protein</fullName>
    </submittedName>
</protein>
<dbReference type="EMBL" id="VWPK01000036">
    <property type="protein sequence ID" value="KAA5610210.1"/>
    <property type="molecule type" value="Genomic_DNA"/>
</dbReference>
<dbReference type="Pfam" id="PF00691">
    <property type="entry name" value="OmpA"/>
    <property type="match status" value="1"/>
</dbReference>
<dbReference type="OrthoDB" id="7282927at2"/>
<keyword evidence="4" id="KW-1185">Reference proteome</keyword>
<dbReference type="AlphaFoldDB" id="A0A5M6IPL0"/>
<dbReference type="Proteomes" id="UP000325255">
    <property type="component" value="Unassembled WGS sequence"/>
</dbReference>
<feature type="domain" description="OmpA-like" evidence="2">
    <location>
        <begin position="150"/>
        <end position="234"/>
    </location>
</feature>